<proteinExistence type="predicted"/>
<comment type="caution">
    <text evidence="1">The sequence shown here is derived from an EMBL/GenBank/DDBJ whole genome shotgun (WGS) entry which is preliminary data.</text>
</comment>
<reference evidence="1" key="1">
    <citation type="submission" date="2017-02" db="EMBL/GenBank/DDBJ databases">
        <title>Draft Genome Sequence of the Salt Water Bacterium Oceanospirillum linum ATCC 11336.</title>
        <authorList>
            <person name="Trachtenberg A.M."/>
            <person name="Carney J.G."/>
            <person name="Linnane J.D."/>
            <person name="Rheaume B.A."/>
            <person name="Pitts N.L."/>
            <person name="Mykles D.L."/>
            <person name="Maclea K.S."/>
        </authorList>
    </citation>
    <scope>NUCLEOTIDE SEQUENCE [LARGE SCALE GENOMIC DNA]</scope>
    <source>
        <strain evidence="1">ATCC 11336</strain>
    </source>
</reference>
<dbReference type="Pfam" id="PF09614">
    <property type="entry name" value="Cas_Csy2"/>
    <property type="match status" value="1"/>
</dbReference>
<evidence type="ECO:0000313" key="2">
    <source>
        <dbReference type="Proteomes" id="UP000190064"/>
    </source>
</evidence>
<dbReference type="EMBL" id="MTSD02000001">
    <property type="protein sequence ID" value="OOV88799.1"/>
    <property type="molecule type" value="Genomic_DNA"/>
</dbReference>
<evidence type="ECO:0000313" key="1">
    <source>
        <dbReference type="EMBL" id="OOV88799.1"/>
    </source>
</evidence>
<sequence>MLKDLLEKKEGTRAEFNHKVKRCFEPYTPLIEADGAELECVIILANLASRAAETLDDRASAKSSLTTDNFWKKVLQSAQQLHTHNLKFPDARVHYKNRIRVINPQDQFPVLGWSGNSSDYNFARFLNSAFQWQNERHTLLTVLLDDLPAWRNAFSRLGVFKAQWHQLRQQLKQIFQTSTFPDTVDIYSPQLRLPWRGRHLIAITPVVNHTLQLKIQSSAKELPSIKISYPRPSAIGQLCGALGGNLRYLHYHPIPKGLIGFQQQLSVDRESLLSQRSLSGKHPESVYKSLIDRRINASLRLARLARRDALRQFDLILENWLKALMDVRQYFLETGCLHYKNLNRVEESFVRDEASSNDLRKYLNTSFHKSLRLNPYTQDFAYHPGLTATLNQRLKQLLHQENAPSAAEELPEMGYASLHNVSVTDGNALNNPYCAGMPSMTGLWGFCKNLEMQLKESGFAVSVQRVALMCHEFSANRSTLIPEPSRPSPQKGSQTVKRSGLLPQFTFSGQFSVVIEYRKSAGRLSELTTDDLRNHLPDRLWGGSLMLQESANNHGIHLTDEFDPLYRKLIRQFRRGVWLVPDSSEVIEQNSLFDLLLEDKKRAPLLTGFKALEEPKIREGALCGLHFYAEPAIGICRRETMFRLTKSPDYFLNKAFWGLTPATNNDESIHLIRRV</sequence>
<gene>
    <name evidence="1" type="ORF">BTA35_0204805</name>
</gene>
<dbReference type="STRING" id="966.BTA35_0204805"/>
<name>A0A1T1HG14_OCELI</name>
<accession>A0A1T1HG14</accession>
<protein>
    <submittedName>
        <fullName evidence="1">Uncharacterized protein</fullName>
    </submittedName>
</protein>
<organism evidence="1 2">
    <name type="scientific">Oceanospirillum linum</name>
    <dbReference type="NCBI Taxonomy" id="966"/>
    <lineage>
        <taxon>Bacteria</taxon>
        <taxon>Pseudomonadati</taxon>
        <taxon>Pseudomonadota</taxon>
        <taxon>Gammaproteobacteria</taxon>
        <taxon>Oceanospirillales</taxon>
        <taxon>Oceanospirillaceae</taxon>
        <taxon>Oceanospirillum</taxon>
    </lineage>
</organism>
<dbReference type="InterPro" id="IPR013398">
    <property type="entry name" value="CRISPR-assoc_prot_Csy2"/>
</dbReference>
<dbReference type="AlphaFoldDB" id="A0A1T1HG14"/>
<keyword evidence="2" id="KW-1185">Reference proteome</keyword>
<dbReference type="Proteomes" id="UP000190064">
    <property type="component" value="Unassembled WGS sequence"/>
</dbReference>
<dbReference type="RefSeq" id="WP_077243247.1">
    <property type="nucleotide sequence ID" value="NZ_FXTS01000004.1"/>
</dbReference>